<dbReference type="InterPro" id="IPR050471">
    <property type="entry name" value="AB_hydrolase"/>
</dbReference>
<dbReference type="Pfam" id="PF00561">
    <property type="entry name" value="Abhydrolase_1"/>
    <property type="match status" value="1"/>
</dbReference>
<dbReference type="InterPro" id="IPR029058">
    <property type="entry name" value="AB_hydrolase_fold"/>
</dbReference>
<dbReference type="Proteomes" id="UP001357485">
    <property type="component" value="Unassembled WGS sequence"/>
</dbReference>
<accession>A0ABR0KUS2</accession>
<gene>
    <name evidence="2" type="ORF">LTR16_000242</name>
</gene>
<dbReference type="SUPFAM" id="SSF53474">
    <property type="entry name" value="alpha/beta-Hydrolases"/>
    <property type="match status" value="1"/>
</dbReference>
<name>A0ABR0KUS2_9PEZI</name>
<evidence type="ECO:0000259" key="1">
    <source>
        <dbReference type="Pfam" id="PF00561"/>
    </source>
</evidence>
<dbReference type="PANTHER" id="PTHR43433:SF5">
    <property type="entry name" value="AB HYDROLASE-1 DOMAIN-CONTAINING PROTEIN"/>
    <property type="match status" value="1"/>
</dbReference>
<organism evidence="2 3">
    <name type="scientific">Cryomyces antarcticus</name>
    <dbReference type="NCBI Taxonomy" id="329879"/>
    <lineage>
        <taxon>Eukaryota</taxon>
        <taxon>Fungi</taxon>
        <taxon>Dikarya</taxon>
        <taxon>Ascomycota</taxon>
        <taxon>Pezizomycotina</taxon>
        <taxon>Dothideomycetes</taxon>
        <taxon>Dothideomycetes incertae sedis</taxon>
        <taxon>Cryomyces</taxon>
    </lineage>
</organism>
<dbReference type="Gene3D" id="3.40.50.1820">
    <property type="entry name" value="alpha/beta hydrolase"/>
    <property type="match status" value="2"/>
</dbReference>
<dbReference type="InterPro" id="IPR000073">
    <property type="entry name" value="AB_hydrolase_1"/>
</dbReference>
<reference evidence="2 3" key="1">
    <citation type="submission" date="2023-08" db="EMBL/GenBank/DDBJ databases">
        <title>Black Yeasts Isolated from many extreme environments.</title>
        <authorList>
            <person name="Coleine C."/>
            <person name="Stajich J.E."/>
            <person name="Selbmann L."/>
        </authorList>
    </citation>
    <scope>NUCLEOTIDE SEQUENCE [LARGE SCALE GENOMIC DNA]</scope>
    <source>
        <strain evidence="2 3">CCFEE 536</strain>
    </source>
</reference>
<feature type="domain" description="AB hydrolase-1" evidence="1">
    <location>
        <begin position="19"/>
        <end position="86"/>
    </location>
</feature>
<dbReference type="PANTHER" id="PTHR43433">
    <property type="entry name" value="HYDROLASE, ALPHA/BETA FOLD FAMILY PROTEIN"/>
    <property type="match status" value="1"/>
</dbReference>
<comment type="caution">
    <text evidence="2">The sequence shown here is derived from an EMBL/GenBank/DDBJ whole genome shotgun (WGS) entry which is preliminary data.</text>
</comment>
<proteinExistence type="predicted"/>
<keyword evidence="3" id="KW-1185">Reference proteome</keyword>
<evidence type="ECO:0000313" key="3">
    <source>
        <dbReference type="Proteomes" id="UP001357485"/>
    </source>
</evidence>
<protein>
    <recommendedName>
        <fullName evidence="1">AB hydrolase-1 domain-containing protein</fullName>
    </recommendedName>
</protein>
<evidence type="ECO:0000313" key="2">
    <source>
        <dbReference type="EMBL" id="KAK5131966.1"/>
    </source>
</evidence>
<sequence length="325" mass="36703">MGLGGLKTAWQRQTKDFGHTQGDKYTSVIFDNRGIGESDKPLMRYSTSEMAKDTVELLDHLGWTCSRQLHVIGISMGGMISQELLSPRKARLCFVTPYDLRSSSRSSYTNKRSFVLNDFRQICKIRAKAPQALLIPSRIASLSLISTAPRLIRTIPFVENLRNRINLFMPKPLDTQIANVKRELYTAAWLAKPDETEYTVQPFPTNGDRFAAGEIAKRQDPEAFNRRGFIAQAVAAGWHHKSAAQLKELGDQVGRERIQIVHGTEDRMITFLHGEVLLRELGGTEAGVTKAFYEGQGHVIPIEERKEFRELVEGMVRKTEGWGKE</sequence>
<dbReference type="EMBL" id="JAVRRA010024622">
    <property type="protein sequence ID" value="KAK5131966.1"/>
    <property type="molecule type" value="Genomic_DNA"/>
</dbReference>